<evidence type="ECO:0000313" key="6">
    <source>
        <dbReference type="EMBL" id="SDR60182.1"/>
    </source>
</evidence>
<name>A0A1H1KDN7_9BURK</name>
<keyword evidence="4 5" id="KW-0472">Membrane</keyword>
<feature type="transmembrane region" description="Helical" evidence="5">
    <location>
        <begin position="114"/>
        <end position="134"/>
    </location>
</feature>
<feature type="transmembrane region" description="Helical" evidence="5">
    <location>
        <begin position="76"/>
        <end position="102"/>
    </location>
</feature>
<dbReference type="PANTHER" id="PTHR43701:SF2">
    <property type="entry name" value="MEMBRANE TRANSPORTER PROTEIN YJNA-RELATED"/>
    <property type="match status" value="1"/>
</dbReference>
<keyword evidence="3 5" id="KW-1133">Transmembrane helix</keyword>
<evidence type="ECO:0000256" key="5">
    <source>
        <dbReference type="RuleBase" id="RU363041"/>
    </source>
</evidence>
<dbReference type="EMBL" id="FNKX01000003">
    <property type="protein sequence ID" value="SDR60182.1"/>
    <property type="molecule type" value="Genomic_DNA"/>
</dbReference>
<dbReference type="Proteomes" id="UP000199365">
    <property type="component" value="Unassembled WGS sequence"/>
</dbReference>
<keyword evidence="7" id="KW-1185">Reference proteome</keyword>
<evidence type="ECO:0000256" key="3">
    <source>
        <dbReference type="ARBA" id="ARBA00022989"/>
    </source>
</evidence>
<proteinExistence type="inferred from homology"/>
<keyword evidence="2 5" id="KW-0812">Transmembrane</keyword>
<keyword evidence="5" id="KW-1003">Cell membrane</keyword>
<evidence type="ECO:0000256" key="2">
    <source>
        <dbReference type="ARBA" id="ARBA00022692"/>
    </source>
</evidence>
<evidence type="ECO:0000313" key="7">
    <source>
        <dbReference type="Proteomes" id="UP000199365"/>
    </source>
</evidence>
<feature type="transmembrane region" description="Helical" evidence="5">
    <location>
        <begin position="175"/>
        <end position="194"/>
    </location>
</feature>
<dbReference type="InterPro" id="IPR002781">
    <property type="entry name" value="TM_pro_TauE-like"/>
</dbReference>
<dbReference type="STRING" id="157910.SAMN05445850_7178"/>
<evidence type="ECO:0000256" key="1">
    <source>
        <dbReference type="ARBA" id="ARBA00004141"/>
    </source>
</evidence>
<feature type="transmembrane region" description="Helical" evidence="5">
    <location>
        <begin position="146"/>
        <end position="163"/>
    </location>
</feature>
<comment type="subcellular location">
    <subcellularLocation>
        <location evidence="5">Cell membrane</location>
        <topology evidence="5">Multi-pass membrane protein</topology>
    </subcellularLocation>
    <subcellularLocation>
        <location evidence="1">Membrane</location>
        <topology evidence="1">Multi-pass membrane protein</topology>
    </subcellularLocation>
</comment>
<accession>A0A1H1KDN7</accession>
<comment type="similarity">
    <text evidence="5">Belongs to the 4-toluene sulfonate uptake permease (TSUP) (TC 2.A.102) family.</text>
</comment>
<gene>
    <name evidence="6" type="ORF">SAMN05445850_7178</name>
</gene>
<sequence>MNRKRTDPEIQIGTELAVRDHPLERLVRGRDEPDTRLKVPVSISRRRRASREAQSSICVAHVDPATGRFRWTWPTAAALAATGSLTGLMTGMLGVGGGFIIVPMMRKLTDVSMHGIVATSLMVIALVDSGGVLATATHGATLPLEVALWFTGATAAGMLSGRLASHHIAARQVQLGFASILVCVALGLLVKAALM</sequence>
<protein>
    <recommendedName>
        <fullName evidence="5">Probable membrane transporter protein</fullName>
    </recommendedName>
</protein>
<dbReference type="AlphaFoldDB" id="A0A1H1KDN7"/>
<organism evidence="6 7">
    <name type="scientific">Paraburkholderia tuberum</name>
    <dbReference type="NCBI Taxonomy" id="157910"/>
    <lineage>
        <taxon>Bacteria</taxon>
        <taxon>Pseudomonadati</taxon>
        <taxon>Pseudomonadota</taxon>
        <taxon>Betaproteobacteria</taxon>
        <taxon>Burkholderiales</taxon>
        <taxon>Burkholderiaceae</taxon>
        <taxon>Paraburkholderia</taxon>
    </lineage>
</organism>
<dbReference type="InterPro" id="IPR051598">
    <property type="entry name" value="TSUP/Inactive_protease-like"/>
</dbReference>
<evidence type="ECO:0000256" key="4">
    <source>
        <dbReference type="ARBA" id="ARBA00023136"/>
    </source>
</evidence>
<dbReference type="Pfam" id="PF01925">
    <property type="entry name" value="TauE"/>
    <property type="match status" value="1"/>
</dbReference>
<dbReference type="PANTHER" id="PTHR43701">
    <property type="entry name" value="MEMBRANE TRANSPORTER PROTEIN MJ0441-RELATED"/>
    <property type="match status" value="1"/>
</dbReference>
<dbReference type="GO" id="GO:0005886">
    <property type="term" value="C:plasma membrane"/>
    <property type="evidence" value="ECO:0007669"/>
    <property type="project" value="UniProtKB-SubCell"/>
</dbReference>
<reference evidence="7" key="1">
    <citation type="submission" date="2016-10" db="EMBL/GenBank/DDBJ databases">
        <authorList>
            <person name="Varghese N."/>
            <person name="Submissions S."/>
        </authorList>
    </citation>
    <scope>NUCLEOTIDE SEQUENCE [LARGE SCALE GENOMIC DNA]</scope>
    <source>
        <strain evidence="7">DUS833</strain>
    </source>
</reference>